<dbReference type="EMBL" id="GL883006">
    <property type="protein sequence ID" value="EGG24557.1"/>
    <property type="molecule type" value="Genomic_DNA"/>
</dbReference>
<proteinExistence type="predicted"/>
<dbReference type="AlphaFoldDB" id="F4PIC3"/>
<dbReference type="InterPro" id="IPR011989">
    <property type="entry name" value="ARM-like"/>
</dbReference>
<dbReference type="RefSeq" id="XP_004362408.1">
    <property type="nucleotide sequence ID" value="XM_004362351.1"/>
</dbReference>
<dbReference type="SUPFAM" id="SSF48371">
    <property type="entry name" value="ARM repeat"/>
    <property type="match status" value="1"/>
</dbReference>
<dbReference type="GeneID" id="14877389"/>
<dbReference type="KEGG" id="dfa:DFA_02800"/>
<protein>
    <submittedName>
        <fullName evidence="1">Uncharacterized protein</fullName>
    </submittedName>
</protein>
<name>F4PIC3_CACFS</name>
<organism evidence="1 2">
    <name type="scientific">Cavenderia fasciculata</name>
    <name type="common">Slime mold</name>
    <name type="synonym">Dictyostelium fasciculatum</name>
    <dbReference type="NCBI Taxonomy" id="261658"/>
    <lineage>
        <taxon>Eukaryota</taxon>
        <taxon>Amoebozoa</taxon>
        <taxon>Evosea</taxon>
        <taxon>Eumycetozoa</taxon>
        <taxon>Dictyostelia</taxon>
        <taxon>Acytosteliales</taxon>
        <taxon>Cavenderiaceae</taxon>
        <taxon>Cavenderia</taxon>
    </lineage>
</organism>
<reference evidence="2" key="1">
    <citation type="journal article" date="2011" name="Genome Res.">
        <title>Phylogeny-wide analysis of social amoeba genomes highlights ancient origins for complex intercellular communication.</title>
        <authorList>
            <person name="Heidel A.J."/>
            <person name="Lawal H.M."/>
            <person name="Felder M."/>
            <person name="Schilde C."/>
            <person name="Helps N.R."/>
            <person name="Tunggal B."/>
            <person name="Rivero F."/>
            <person name="John U."/>
            <person name="Schleicher M."/>
            <person name="Eichinger L."/>
            <person name="Platzer M."/>
            <person name="Noegel A.A."/>
            <person name="Schaap P."/>
            <person name="Gloeckner G."/>
        </authorList>
    </citation>
    <scope>NUCLEOTIDE SEQUENCE [LARGE SCALE GENOMIC DNA]</scope>
    <source>
        <strain evidence="2">SH3</strain>
    </source>
</reference>
<evidence type="ECO:0000313" key="1">
    <source>
        <dbReference type="EMBL" id="EGG24557.1"/>
    </source>
</evidence>
<evidence type="ECO:0000313" key="2">
    <source>
        <dbReference type="Proteomes" id="UP000007797"/>
    </source>
</evidence>
<gene>
    <name evidence="1" type="ORF">DFA_02800</name>
</gene>
<accession>F4PIC3</accession>
<dbReference type="InterPro" id="IPR016024">
    <property type="entry name" value="ARM-type_fold"/>
</dbReference>
<dbReference type="Proteomes" id="UP000007797">
    <property type="component" value="Unassembled WGS sequence"/>
</dbReference>
<dbReference type="Gene3D" id="1.25.10.10">
    <property type="entry name" value="Leucine-rich Repeat Variant"/>
    <property type="match status" value="1"/>
</dbReference>
<sequence>MQEPPPEFVELLCSVKGEKDKTIKERVKYELKELKLTNPSQSMSWLLYLIIKSLPTVKENALILLYRFLIPNHKSVWKDLANDVKQCLKEQLIVFIKDPENVINTAHRNSAIAIIDSVSHSIHSEGGNWNNLITFIKNEKTITTTKTKTKKGSMSNTTPTTITPTTTVSLLNESVYLILKDIYLTLGKPIVSDPIEYTRLVVNGLKDPSLQVHRELFSLMALIPKEYGKNNFNYLDGDNYLLLVNTITALFKDAPSKRLKHETTHIVQSCTITKELLKKHPNSVYQVMHVILLDRWDDNDCDEREILKLVVIFENICKLDPNLIRKEYKGIIKKIFLMLEKKTINSTIIASKVLRFILGGIGKKRVGKDFYKIVTVLRPPMGRFIRDSLFYCQQIGIERYLVYLPMTMRFIRQLEPTGEAYQKYCPAILELAYSSSSMIGHFYRYIGPLMNLVKNFKVPESDNGWYDAKKLSLCFISVILTSILVNLDKENGATDLFNQYCLEFIDLLFKDIMSDPKDPSPMSVKALGEIITTAGSRLTDSHIDLIIVSMCKVIESLKYAIDFEQCISVIHSILGKTNASVIMSSGLIESVLVKITKVKDSHKHFFIDLLSTLISRFTTDLIPHFTNITSSLEHLLMCQDELASSFTAQCLSNVAKYTPIKTTCLVSDDDRETLVKPSYIKHLLQYLFGSKLHRGDVWLISITRLFKYQAPLFTQKEKQQMTQLVWEYLPESQLSTTWKYPVLMDLYSLVNETPILIVVSRDYRAISFICHWLDQVARFQGYKSDQENILKDYWIDLLKDIVNSQLNEIPQSVIQFLKPRCPEIF</sequence>
<keyword evidence="2" id="KW-1185">Reference proteome</keyword>